<evidence type="ECO:0000313" key="2">
    <source>
        <dbReference type="EMBL" id="KIK01524.1"/>
    </source>
</evidence>
<name>A0A0C9XJA7_9AGAR</name>
<reference evidence="2 3" key="1">
    <citation type="submission" date="2014-04" db="EMBL/GenBank/DDBJ databases">
        <authorList>
            <consortium name="DOE Joint Genome Institute"/>
            <person name="Kuo A."/>
            <person name="Kohler A."/>
            <person name="Nagy L.G."/>
            <person name="Floudas D."/>
            <person name="Copeland A."/>
            <person name="Barry K.W."/>
            <person name="Cichocki N."/>
            <person name="Veneault-Fourrey C."/>
            <person name="LaButti K."/>
            <person name="Lindquist E.A."/>
            <person name="Lipzen A."/>
            <person name="Lundell T."/>
            <person name="Morin E."/>
            <person name="Murat C."/>
            <person name="Sun H."/>
            <person name="Tunlid A."/>
            <person name="Henrissat B."/>
            <person name="Grigoriev I.V."/>
            <person name="Hibbett D.S."/>
            <person name="Martin F."/>
            <person name="Nordberg H.P."/>
            <person name="Cantor M.N."/>
            <person name="Hua S.X."/>
        </authorList>
    </citation>
    <scope>NUCLEOTIDE SEQUENCE [LARGE SCALE GENOMIC DNA]</scope>
    <source>
        <strain evidence="2 3">LaAM-08-1</strain>
    </source>
</reference>
<proteinExistence type="predicted"/>
<protein>
    <submittedName>
        <fullName evidence="2">Uncharacterized protein</fullName>
    </submittedName>
</protein>
<gene>
    <name evidence="2" type="ORF">K443DRAFT_563900</name>
</gene>
<feature type="compositionally biased region" description="Low complexity" evidence="1">
    <location>
        <begin position="1"/>
        <end position="16"/>
    </location>
</feature>
<evidence type="ECO:0000256" key="1">
    <source>
        <dbReference type="SAM" id="MobiDB-lite"/>
    </source>
</evidence>
<accession>A0A0C9XJA7</accession>
<dbReference type="EMBL" id="KN838605">
    <property type="protein sequence ID" value="KIK01524.1"/>
    <property type="molecule type" value="Genomic_DNA"/>
</dbReference>
<keyword evidence="3" id="KW-1185">Reference proteome</keyword>
<feature type="region of interest" description="Disordered" evidence="1">
    <location>
        <begin position="1"/>
        <end position="35"/>
    </location>
</feature>
<sequence length="49" mass="5364">MDVDPSSCRSHLSSLSCHDRRQPISPFPSTHAASSAMPYERSLTIIFGS</sequence>
<organism evidence="2 3">
    <name type="scientific">Laccaria amethystina LaAM-08-1</name>
    <dbReference type="NCBI Taxonomy" id="1095629"/>
    <lineage>
        <taxon>Eukaryota</taxon>
        <taxon>Fungi</taxon>
        <taxon>Dikarya</taxon>
        <taxon>Basidiomycota</taxon>
        <taxon>Agaricomycotina</taxon>
        <taxon>Agaricomycetes</taxon>
        <taxon>Agaricomycetidae</taxon>
        <taxon>Agaricales</taxon>
        <taxon>Agaricineae</taxon>
        <taxon>Hydnangiaceae</taxon>
        <taxon>Laccaria</taxon>
    </lineage>
</organism>
<dbReference type="AlphaFoldDB" id="A0A0C9XJA7"/>
<reference evidence="3" key="2">
    <citation type="submission" date="2015-01" db="EMBL/GenBank/DDBJ databases">
        <title>Evolutionary Origins and Diversification of the Mycorrhizal Mutualists.</title>
        <authorList>
            <consortium name="DOE Joint Genome Institute"/>
            <consortium name="Mycorrhizal Genomics Consortium"/>
            <person name="Kohler A."/>
            <person name="Kuo A."/>
            <person name="Nagy L.G."/>
            <person name="Floudas D."/>
            <person name="Copeland A."/>
            <person name="Barry K.W."/>
            <person name="Cichocki N."/>
            <person name="Veneault-Fourrey C."/>
            <person name="LaButti K."/>
            <person name="Lindquist E.A."/>
            <person name="Lipzen A."/>
            <person name="Lundell T."/>
            <person name="Morin E."/>
            <person name="Murat C."/>
            <person name="Riley R."/>
            <person name="Ohm R."/>
            <person name="Sun H."/>
            <person name="Tunlid A."/>
            <person name="Henrissat B."/>
            <person name="Grigoriev I.V."/>
            <person name="Hibbett D.S."/>
            <person name="Martin F."/>
        </authorList>
    </citation>
    <scope>NUCLEOTIDE SEQUENCE [LARGE SCALE GENOMIC DNA]</scope>
    <source>
        <strain evidence="3">LaAM-08-1</strain>
    </source>
</reference>
<dbReference type="Proteomes" id="UP000054477">
    <property type="component" value="Unassembled WGS sequence"/>
</dbReference>
<evidence type="ECO:0000313" key="3">
    <source>
        <dbReference type="Proteomes" id="UP000054477"/>
    </source>
</evidence>
<dbReference type="HOGENOM" id="CLU_3143304_0_0_1"/>